<dbReference type="GO" id="GO:0016020">
    <property type="term" value="C:membrane"/>
    <property type="evidence" value="ECO:0007669"/>
    <property type="project" value="UniProtKB-SubCell"/>
</dbReference>
<comment type="subcellular location">
    <subcellularLocation>
        <location evidence="1">Membrane</location>
    </subcellularLocation>
</comment>
<gene>
    <name evidence="6" type="ORF">EVEC_LOCUS10752</name>
</gene>
<keyword evidence="3 5" id="KW-1133">Transmembrane helix</keyword>
<evidence type="ECO:0000256" key="5">
    <source>
        <dbReference type="SAM" id="Phobius"/>
    </source>
</evidence>
<proteinExistence type="predicted"/>
<keyword evidence="4 5" id="KW-0472">Membrane</keyword>
<dbReference type="InterPro" id="IPR045263">
    <property type="entry name" value="GLUT"/>
</dbReference>
<dbReference type="Pfam" id="PF00083">
    <property type="entry name" value="Sugar_tr"/>
    <property type="match status" value="2"/>
</dbReference>
<feature type="transmembrane region" description="Helical" evidence="5">
    <location>
        <begin position="48"/>
        <end position="68"/>
    </location>
</feature>
<accession>A0A0N4VKQ6</accession>
<evidence type="ECO:0000256" key="3">
    <source>
        <dbReference type="ARBA" id="ARBA00022989"/>
    </source>
</evidence>
<dbReference type="PANTHER" id="PTHR23503:SF96">
    <property type="entry name" value="MAJOR FACILITATOR SUPERFAMILY (MFS) PROFILE DOMAIN-CONTAINING PROTEIN"/>
    <property type="match status" value="1"/>
</dbReference>
<keyword evidence="7" id="KW-1185">Reference proteome</keyword>
<reference evidence="6 7" key="2">
    <citation type="submission" date="2018-10" db="EMBL/GenBank/DDBJ databases">
        <authorList>
            <consortium name="Pathogen Informatics"/>
        </authorList>
    </citation>
    <scope>NUCLEOTIDE SEQUENCE [LARGE SCALE GENOMIC DNA]</scope>
</reference>
<evidence type="ECO:0000256" key="4">
    <source>
        <dbReference type="ARBA" id="ARBA00023136"/>
    </source>
</evidence>
<evidence type="ECO:0000256" key="1">
    <source>
        <dbReference type="ARBA" id="ARBA00004370"/>
    </source>
</evidence>
<feature type="transmembrane region" description="Helical" evidence="5">
    <location>
        <begin position="108"/>
        <end position="129"/>
    </location>
</feature>
<evidence type="ECO:0000313" key="8">
    <source>
        <dbReference type="WBParaSite" id="EVEC_0001144401-mRNA-1"/>
    </source>
</evidence>
<reference evidence="8" key="1">
    <citation type="submission" date="2017-02" db="UniProtKB">
        <authorList>
            <consortium name="WormBaseParasite"/>
        </authorList>
    </citation>
    <scope>IDENTIFICATION</scope>
</reference>
<keyword evidence="2 5" id="KW-0812">Transmembrane</keyword>
<evidence type="ECO:0000256" key="2">
    <source>
        <dbReference type="ARBA" id="ARBA00022692"/>
    </source>
</evidence>
<dbReference type="Gene3D" id="1.20.1250.20">
    <property type="entry name" value="MFS general substrate transporter like domains"/>
    <property type="match status" value="3"/>
</dbReference>
<dbReference type="Proteomes" id="UP000274131">
    <property type="component" value="Unassembled WGS sequence"/>
</dbReference>
<feature type="transmembrane region" description="Helical" evidence="5">
    <location>
        <begin position="243"/>
        <end position="271"/>
    </location>
</feature>
<dbReference type="OrthoDB" id="4142200at2759"/>
<evidence type="ECO:0000313" key="6">
    <source>
        <dbReference type="EMBL" id="VDD96001.1"/>
    </source>
</evidence>
<protein>
    <submittedName>
        <fullName evidence="8">MFS domain-containing protein</fullName>
    </submittedName>
</protein>
<feature type="transmembrane region" description="Helical" evidence="5">
    <location>
        <begin position="193"/>
        <end position="214"/>
    </location>
</feature>
<dbReference type="InterPro" id="IPR005828">
    <property type="entry name" value="MFS_sugar_transport-like"/>
</dbReference>
<dbReference type="PANTHER" id="PTHR23503">
    <property type="entry name" value="SOLUTE CARRIER FAMILY 2"/>
    <property type="match status" value="1"/>
</dbReference>
<evidence type="ECO:0000313" key="7">
    <source>
        <dbReference type="Proteomes" id="UP000274131"/>
    </source>
</evidence>
<feature type="transmembrane region" description="Helical" evidence="5">
    <location>
        <begin position="80"/>
        <end position="102"/>
    </location>
</feature>
<dbReference type="SUPFAM" id="SSF103473">
    <property type="entry name" value="MFS general substrate transporter"/>
    <property type="match status" value="1"/>
</dbReference>
<dbReference type="GO" id="GO:0015149">
    <property type="term" value="F:hexose transmembrane transporter activity"/>
    <property type="evidence" value="ECO:0007669"/>
    <property type="project" value="TreeGrafter"/>
</dbReference>
<dbReference type="WBParaSite" id="EVEC_0001144401-mRNA-1">
    <property type="protein sequence ID" value="EVEC_0001144401-mRNA-1"/>
    <property type="gene ID" value="EVEC_0001144401"/>
</dbReference>
<dbReference type="AlphaFoldDB" id="A0A0N4VKQ6"/>
<sequence length="294" mass="32064">IIISFGGAFHFGYQIVVTNPSQNAFLNFYNRSHVAHYGWIMTPNTMKGTWSIIIASLPYGAIIGSFAISPISTKIGRKKGLYVALITSIVAILLAIISFHVLSYELYIVSRIIIGFSISLSLGLTAMLLNESRFLLLRGEEEQARKSIIFYHGCKIGAIDQTLRGIKDTITSAAKAASIKEVFKDKHLRKGTLLGVVISFTTCFSGTTAIYSFAVDMLRNTGLTLEEAAYGNIGLCAVSTLNWIGYLLVVIIAIFLFVFSIGFGSLCFFIASELVSPSARAVAQMLASLVLMVW</sequence>
<name>A0A0N4VKQ6_ENTVE</name>
<dbReference type="InterPro" id="IPR036259">
    <property type="entry name" value="MFS_trans_sf"/>
</dbReference>
<dbReference type="STRING" id="51028.A0A0N4VKQ6"/>
<dbReference type="EMBL" id="UXUI01011160">
    <property type="protein sequence ID" value="VDD96001.1"/>
    <property type="molecule type" value="Genomic_DNA"/>
</dbReference>
<organism evidence="8">
    <name type="scientific">Enterobius vermicularis</name>
    <name type="common">Human pinworm</name>
    <dbReference type="NCBI Taxonomy" id="51028"/>
    <lineage>
        <taxon>Eukaryota</taxon>
        <taxon>Metazoa</taxon>
        <taxon>Ecdysozoa</taxon>
        <taxon>Nematoda</taxon>
        <taxon>Chromadorea</taxon>
        <taxon>Rhabditida</taxon>
        <taxon>Spirurina</taxon>
        <taxon>Oxyuridomorpha</taxon>
        <taxon>Oxyuroidea</taxon>
        <taxon>Oxyuridae</taxon>
        <taxon>Enterobius</taxon>
    </lineage>
</organism>